<accession>A0ABW5RLK0</accession>
<dbReference type="SUPFAM" id="SSF54506">
    <property type="entry name" value="Diaminopimelate epimerase-like"/>
    <property type="match status" value="2"/>
</dbReference>
<dbReference type="EMBL" id="JBHUNF010000009">
    <property type="protein sequence ID" value="MFD2675429.1"/>
    <property type="molecule type" value="Genomic_DNA"/>
</dbReference>
<comment type="caution">
    <text evidence="3">The sequence shown here is derived from an EMBL/GenBank/DDBJ whole genome shotgun (WGS) entry which is preliminary data.</text>
</comment>
<gene>
    <name evidence="3" type="ORF">ACFSUQ_09015</name>
</gene>
<dbReference type="Gene3D" id="3.10.310.10">
    <property type="entry name" value="Diaminopimelate Epimerase, Chain A, domain 1"/>
    <property type="match status" value="2"/>
</dbReference>
<evidence type="ECO:0000256" key="1">
    <source>
        <dbReference type="ARBA" id="ARBA00010219"/>
    </source>
</evidence>
<dbReference type="PANTHER" id="PTHR31689">
    <property type="entry name" value="DIAMINOPIMELATE EPIMERASE, CHLOROPLASTIC"/>
    <property type="match status" value="1"/>
</dbReference>
<evidence type="ECO:0000313" key="4">
    <source>
        <dbReference type="Proteomes" id="UP001597453"/>
    </source>
</evidence>
<name>A0ABW5RLK0_9MICO</name>
<protein>
    <submittedName>
        <fullName evidence="3">Diaminopimelate epimerase</fullName>
    </submittedName>
</protein>
<dbReference type="RefSeq" id="WP_066058201.1">
    <property type="nucleotide sequence ID" value="NZ_JBHUNF010000009.1"/>
</dbReference>
<proteinExistence type="inferred from homology"/>
<reference evidence="4" key="1">
    <citation type="journal article" date="2019" name="Int. J. Syst. Evol. Microbiol.">
        <title>The Global Catalogue of Microorganisms (GCM) 10K type strain sequencing project: providing services to taxonomists for standard genome sequencing and annotation.</title>
        <authorList>
            <consortium name="The Broad Institute Genomics Platform"/>
            <consortium name="The Broad Institute Genome Sequencing Center for Infectious Disease"/>
            <person name="Wu L."/>
            <person name="Ma J."/>
        </authorList>
    </citation>
    <scope>NUCLEOTIDE SEQUENCE [LARGE SCALE GENOMIC DNA]</scope>
    <source>
        <strain evidence="4">TISTR 1511</strain>
    </source>
</reference>
<evidence type="ECO:0000256" key="2">
    <source>
        <dbReference type="ARBA" id="ARBA00023235"/>
    </source>
</evidence>
<keyword evidence="2" id="KW-0413">Isomerase</keyword>
<dbReference type="Proteomes" id="UP001597453">
    <property type="component" value="Unassembled WGS sequence"/>
</dbReference>
<organism evidence="3 4">
    <name type="scientific">Gulosibacter bifidus</name>
    <dbReference type="NCBI Taxonomy" id="272239"/>
    <lineage>
        <taxon>Bacteria</taxon>
        <taxon>Bacillati</taxon>
        <taxon>Actinomycetota</taxon>
        <taxon>Actinomycetes</taxon>
        <taxon>Micrococcales</taxon>
        <taxon>Microbacteriaceae</taxon>
        <taxon>Gulosibacter</taxon>
    </lineage>
</organism>
<keyword evidence="4" id="KW-1185">Reference proteome</keyword>
<evidence type="ECO:0000313" key="3">
    <source>
        <dbReference type="EMBL" id="MFD2675429.1"/>
    </source>
</evidence>
<dbReference type="InterPro" id="IPR001653">
    <property type="entry name" value="DAP_epimerase_DapF"/>
</dbReference>
<dbReference type="PANTHER" id="PTHR31689:SF0">
    <property type="entry name" value="DIAMINOPIMELATE EPIMERASE"/>
    <property type="match status" value="1"/>
</dbReference>
<sequence>MTESILLHKVHANGADYLVHVAKDEDAAICAPETVAQWCHRRTGIGASGFVQLTPTTAPEHTAEQVHWQLQAYRLDGSPQPVNGDELRAAARILIDEGHVELAPAETLPILTVNGIHDVQPNGSGGFQLDLGRWRLIQNEPTVLVPGLEIPRPGLEIELAGSRVIVIALAHADELAAVHIDTAPTIEPEPVDLPTIAYVVPDEPLVRDSVGWLRMRAWQPVSGGTDAGGTAAAATALAVRYWAGSDAGNRAPNHWRVTTDGGPLQVRMFPTEEGEHLGLAGRAERVFDTRVTLPQGEPR</sequence>
<comment type="similarity">
    <text evidence="1">Belongs to the diaminopimelate epimerase family.</text>
</comment>